<dbReference type="Proteomes" id="UP001281147">
    <property type="component" value="Unassembled WGS sequence"/>
</dbReference>
<sequence>MLEKLYTCSDRGRNNDHVPPVVAFTCIGPRIRVWIAYSYRERDGPPVHLMLNIWERDMTTTWAVLEIQSVLRNLLRWSTKVLRPNISHQISLWRFRNIVEERQPMCSTADERAYYRDMYYGIGVKSAGSEVCDPEHSECQPM</sequence>
<dbReference type="EMBL" id="JAUTXU010000070">
    <property type="protein sequence ID" value="KAK3712277.1"/>
    <property type="molecule type" value="Genomic_DNA"/>
</dbReference>
<evidence type="ECO:0000313" key="1">
    <source>
        <dbReference type="EMBL" id="KAK3712277.1"/>
    </source>
</evidence>
<keyword evidence="2" id="KW-1185">Reference proteome</keyword>
<gene>
    <name evidence="1" type="ORF">LTR37_009139</name>
</gene>
<protein>
    <submittedName>
        <fullName evidence="1">Uncharacterized protein</fullName>
    </submittedName>
</protein>
<reference evidence="1" key="1">
    <citation type="submission" date="2023-07" db="EMBL/GenBank/DDBJ databases">
        <title>Black Yeasts Isolated from many extreme environments.</title>
        <authorList>
            <person name="Coleine C."/>
            <person name="Stajich J.E."/>
            <person name="Selbmann L."/>
        </authorList>
    </citation>
    <scope>NUCLEOTIDE SEQUENCE</scope>
    <source>
        <strain evidence="1">CCFEE 5714</strain>
    </source>
</reference>
<proteinExistence type="predicted"/>
<organism evidence="1 2">
    <name type="scientific">Vermiconidia calcicola</name>
    <dbReference type="NCBI Taxonomy" id="1690605"/>
    <lineage>
        <taxon>Eukaryota</taxon>
        <taxon>Fungi</taxon>
        <taxon>Dikarya</taxon>
        <taxon>Ascomycota</taxon>
        <taxon>Pezizomycotina</taxon>
        <taxon>Dothideomycetes</taxon>
        <taxon>Dothideomycetidae</taxon>
        <taxon>Mycosphaerellales</taxon>
        <taxon>Extremaceae</taxon>
        <taxon>Vermiconidia</taxon>
    </lineage>
</organism>
<accession>A0ACC3N8R3</accession>
<comment type="caution">
    <text evidence="1">The sequence shown here is derived from an EMBL/GenBank/DDBJ whole genome shotgun (WGS) entry which is preliminary data.</text>
</comment>
<name>A0ACC3N8R3_9PEZI</name>
<evidence type="ECO:0000313" key="2">
    <source>
        <dbReference type="Proteomes" id="UP001281147"/>
    </source>
</evidence>